<dbReference type="SUPFAM" id="SSF46785">
    <property type="entry name" value="Winged helix' DNA-binding domain"/>
    <property type="match status" value="1"/>
</dbReference>
<dbReference type="RefSeq" id="WP_339963905.1">
    <property type="nucleotide sequence ID" value="NZ_JBBHJY010000001.1"/>
</dbReference>
<dbReference type="EMBL" id="JBBHJY010000001">
    <property type="protein sequence ID" value="MEJ6008371.1"/>
    <property type="molecule type" value="Genomic_DNA"/>
</dbReference>
<dbReference type="Gene3D" id="1.10.10.10">
    <property type="entry name" value="Winged helix-like DNA-binding domain superfamily/Winged helix DNA-binding domain"/>
    <property type="match status" value="1"/>
</dbReference>
<accession>A0ABU8S341</accession>
<proteinExistence type="predicted"/>
<keyword evidence="3" id="KW-0804">Transcription</keyword>
<keyword evidence="5" id="KW-1185">Reference proteome</keyword>
<evidence type="ECO:0000313" key="4">
    <source>
        <dbReference type="EMBL" id="MEJ6008371.1"/>
    </source>
</evidence>
<reference evidence="4 5" key="1">
    <citation type="submission" date="2024-03" db="EMBL/GenBank/DDBJ databases">
        <authorList>
            <person name="Jo J.-H."/>
        </authorList>
    </citation>
    <scope>NUCLEOTIDE SEQUENCE [LARGE SCALE GENOMIC DNA]</scope>
    <source>
        <strain evidence="4 5">AS3R-12</strain>
    </source>
</reference>
<dbReference type="InterPro" id="IPR052362">
    <property type="entry name" value="HTH-GbsR_regulator"/>
</dbReference>
<comment type="caution">
    <text evidence="4">The sequence shown here is derived from an EMBL/GenBank/DDBJ whole genome shotgun (WGS) entry which is preliminary data.</text>
</comment>
<gene>
    <name evidence="4" type="ORF">WG900_00410</name>
</gene>
<protein>
    <submittedName>
        <fullName evidence="4">Transcriptional regulator</fullName>
    </submittedName>
</protein>
<evidence type="ECO:0000256" key="3">
    <source>
        <dbReference type="ARBA" id="ARBA00023163"/>
    </source>
</evidence>
<name>A0ABU8S341_9SPHN</name>
<dbReference type="Proteomes" id="UP001379235">
    <property type="component" value="Unassembled WGS sequence"/>
</dbReference>
<dbReference type="PANTHER" id="PTHR38465:SF2">
    <property type="entry name" value="HTH-TYPE TRANSCRIPTIONAL REGULATOR MMPR5"/>
    <property type="match status" value="1"/>
</dbReference>
<keyword evidence="1" id="KW-0805">Transcription regulation</keyword>
<organism evidence="4 5">
    <name type="scientific">Novosphingobium aquae</name>
    <dbReference type="NCBI Taxonomy" id="3133435"/>
    <lineage>
        <taxon>Bacteria</taxon>
        <taxon>Pseudomonadati</taxon>
        <taxon>Pseudomonadota</taxon>
        <taxon>Alphaproteobacteria</taxon>
        <taxon>Sphingomonadales</taxon>
        <taxon>Sphingomonadaceae</taxon>
        <taxon>Novosphingobium</taxon>
    </lineage>
</organism>
<dbReference type="InterPro" id="IPR036390">
    <property type="entry name" value="WH_DNA-bd_sf"/>
</dbReference>
<dbReference type="PANTHER" id="PTHR38465">
    <property type="entry name" value="HTH-TYPE TRANSCRIPTIONAL REGULATOR MJ1563-RELATED"/>
    <property type="match status" value="1"/>
</dbReference>
<evidence type="ECO:0000256" key="1">
    <source>
        <dbReference type="ARBA" id="ARBA00023015"/>
    </source>
</evidence>
<evidence type="ECO:0000256" key="2">
    <source>
        <dbReference type="ARBA" id="ARBA00023125"/>
    </source>
</evidence>
<dbReference type="InterPro" id="IPR036388">
    <property type="entry name" value="WH-like_DNA-bd_sf"/>
</dbReference>
<evidence type="ECO:0000313" key="5">
    <source>
        <dbReference type="Proteomes" id="UP001379235"/>
    </source>
</evidence>
<sequence length="152" mass="16934">MSNTPLPASTRRFMDEMVTLMEPWGWSRTIARIFAYLLVRERPATLDEIAADLGIAKSNASMATRELVDYGNAVRLRQPGTKQLLFDAPSAQTGPFARRSEMLIHMANLLEAQREGMGNAAVERLSRQAEFLRAMGEAIDTVIRTRGSLPPE</sequence>
<keyword evidence="2" id="KW-0238">DNA-binding</keyword>